<dbReference type="Gene3D" id="3.40.50.1820">
    <property type="entry name" value="alpha/beta hydrolase"/>
    <property type="match status" value="1"/>
</dbReference>
<dbReference type="EMBL" id="BBSC01000002">
    <property type="protein sequence ID" value="GAM74445.1"/>
    <property type="molecule type" value="Genomic_DNA"/>
</dbReference>
<dbReference type="EC" id="3.1.1.5" evidence="2"/>
<dbReference type="SUPFAM" id="SSF53474">
    <property type="entry name" value="alpha/beta-Hydrolases"/>
    <property type="match status" value="1"/>
</dbReference>
<dbReference type="STRING" id="1481914.JCM19241_5641"/>
<name>A0A0B8Q4D6_9VIBR</name>
<gene>
    <name evidence="2" type="ORF">JCM19241_5641</name>
</gene>
<dbReference type="PROSITE" id="PS51257">
    <property type="entry name" value="PROKAR_LIPOPROTEIN"/>
    <property type="match status" value="1"/>
</dbReference>
<dbReference type="InterPro" id="IPR022742">
    <property type="entry name" value="Hydrolase_4"/>
</dbReference>
<sequence length="386" mass="43545">MNKTRLLLPIIITSLTACGTSSDEPYHYQHAKSLSPYQQSTFEQYVLETQDWLKLERNFITEDIDREIALNSPTEYQPQEPNGEAILLVHGLGDSPYSFSDIAKRLSDKGYLVRTVLLPGHGSKVGDLKLVSADMWQQSVEHQIKLLQSEYSNIWLGGYSTGANLVTSYALTDDSIKGLILYSPAFNGSSDLLPMAKYAQYVIEWADQDPETNYLRYDSLPMAAAASYYETTQRVQKALNTTPKYTKPVFMLISEGDTVVDKHFAVDQFATHFDNPNSQLVWLGSNPPIKERTTAYNMQLPEMRISEGSHMGGLFSPDNPEYGIDGKNRLCNNGQGPELEAKCLAGDEVWYSSYGYTQEGKIHARLTYNPYFDESLERMEQVLESK</sequence>
<dbReference type="ESTHER" id="9vibr-v5hmn5">
    <property type="family name" value="Bacterial_lip_FamI.8"/>
</dbReference>
<organism evidence="2 3">
    <name type="scientific">Vibrio ishigakensis</name>
    <dbReference type="NCBI Taxonomy" id="1481914"/>
    <lineage>
        <taxon>Bacteria</taxon>
        <taxon>Pseudomonadati</taxon>
        <taxon>Pseudomonadota</taxon>
        <taxon>Gammaproteobacteria</taxon>
        <taxon>Vibrionales</taxon>
        <taxon>Vibrionaceae</taxon>
        <taxon>Vibrio</taxon>
    </lineage>
</organism>
<reference evidence="2 3" key="2">
    <citation type="submission" date="2015-01" db="EMBL/GenBank/DDBJ databases">
        <authorList>
            <consortium name="NBRP consortium"/>
            <person name="Sawabe T."/>
            <person name="Meirelles P."/>
            <person name="Feng G."/>
            <person name="Sayaka M."/>
            <person name="Hattori M."/>
            <person name="Ohkuma M."/>
        </authorList>
    </citation>
    <scope>NUCLEOTIDE SEQUENCE [LARGE SCALE GENOMIC DNA]</scope>
    <source>
        <strain evidence="3">JCM 19241</strain>
    </source>
</reference>
<evidence type="ECO:0000313" key="2">
    <source>
        <dbReference type="EMBL" id="GAM74445.1"/>
    </source>
</evidence>
<dbReference type="InterPro" id="IPR051044">
    <property type="entry name" value="MAG_DAG_Lipase"/>
</dbReference>
<dbReference type="Pfam" id="PF12146">
    <property type="entry name" value="Hydrolase_4"/>
    <property type="match status" value="1"/>
</dbReference>
<feature type="domain" description="Serine aminopeptidase S33" evidence="1">
    <location>
        <begin position="84"/>
        <end position="273"/>
    </location>
</feature>
<dbReference type="PANTHER" id="PTHR11614">
    <property type="entry name" value="PHOSPHOLIPASE-RELATED"/>
    <property type="match status" value="1"/>
</dbReference>
<evidence type="ECO:0000313" key="3">
    <source>
        <dbReference type="Proteomes" id="UP000031666"/>
    </source>
</evidence>
<dbReference type="Proteomes" id="UP000031666">
    <property type="component" value="Unassembled WGS sequence"/>
</dbReference>
<comment type="caution">
    <text evidence="2">The sequence shown here is derived from an EMBL/GenBank/DDBJ whole genome shotgun (WGS) entry which is preliminary data.</text>
</comment>
<proteinExistence type="predicted"/>
<keyword evidence="2" id="KW-0378">Hydrolase</keyword>
<dbReference type="GO" id="GO:0004622">
    <property type="term" value="F:phosphatidylcholine lysophospholipase activity"/>
    <property type="evidence" value="ECO:0007669"/>
    <property type="project" value="UniProtKB-EC"/>
</dbReference>
<evidence type="ECO:0000259" key="1">
    <source>
        <dbReference type="Pfam" id="PF12146"/>
    </source>
</evidence>
<dbReference type="AlphaFoldDB" id="A0A0B8Q4D6"/>
<dbReference type="InterPro" id="IPR029058">
    <property type="entry name" value="AB_hydrolase_fold"/>
</dbReference>
<reference evidence="2 3" key="1">
    <citation type="submission" date="2015-01" db="EMBL/GenBank/DDBJ databases">
        <title>Vibrio sp. C94 JCM 19241 whole genome shotgun sequence.</title>
        <authorList>
            <person name="Sawabe T."/>
            <person name="Meirelles P."/>
            <person name="Feng G."/>
            <person name="Sayaka M."/>
            <person name="Hattori M."/>
            <person name="Ohkuma M."/>
        </authorList>
    </citation>
    <scope>NUCLEOTIDE SEQUENCE [LARGE SCALE GENOMIC DNA]</scope>
    <source>
        <strain evidence="3">JCM 19241</strain>
    </source>
</reference>
<accession>A0A0B8Q4D6</accession>
<protein>
    <submittedName>
        <fullName evidence="2">Lysophospholipase</fullName>
        <ecNumber evidence="2">3.1.1.5</ecNumber>
    </submittedName>
</protein>